<dbReference type="PANTHER" id="PTHR12220">
    <property type="entry name" value="50S/60S RIBOSOMAL PROTEIN L16"/>
    <property type="match status" value="1"/>
</dbReference>
<dbReference type="GO" id="GO:0005762">
    <property type="term" value="C:mitochondrial large ribosomal subunit"/>
    <property type="evidence" value="ECO:0007669"/>
    <property type="project" value="TreeGrafter"/>
</dbReference>
<dbReference type="Pfam" id="PF00252">
    <property type="entry name" value="Ribosomal_L16"/>
    <property type="match status" value="1"/>
</dbReference>
<dbReference type="AlphaFoldDB" id="A0A9N9N1E9"/>
<evidence type="ECO:0000256" key="2">
    <source>
        <dbReference type="ARBA" id="ARBA00008931"/>
    </source>
</evidence>
<dbReference type="SUPFAM" id="SSF54686">
    <property type="entry name" value="Ribosomal protein L16p/L10e"/>
    <property type="match status" value="1"/>
</dbReference>
<evidence type="ECO:0000256" key="1">
    <source>
        <dbReference type="ARBA" id="ARBA00004173"/>
    </source>
</evidence>
<comment type="subcellular location">
    <subcellularLocation>
        <location evidence="1">Mitochondrion</location>
    </subcellularLocation>
</comment>
<accession>A0A9N9N1E9</accession>
<evidence type="ECO:0000256" key="3">
    <source>
        <dbReference type="ARBA" id="ARBA00022946"/>
    </source>
</evidence>
<comment type="similarity">
    <text evidence="2">Belongs to the universal ribosomal protein uL16 family.</text>
</comment>
<dbReference type="PANTHER" id="PTHR12220:SF13">
    <property type="entry name" value="LARGE RIBOSOMAL SUBUNIT PROTEIN UL16M"/>
    <property type="match status" value="1"/>
</dbReference>
<evidence type="ECO:0000256" key="7">
    <source>
        <dbReference type="ARBA" id="ARBA00035302"/>
    </source>
</evidence>
<dbReference type="EMBL" id="OU892284">
    <property type="protein sequence ID" value="CAG9772984.1"/>
    <property type="molecule type" value="Genomic_DNA"/>
</dbReference>
<dbReference type="InterPro" id="IPR000114">
    <property type="entry name" value="Ribosomal_uL16_bact-type"/>
</dbReference>
<evidence type="ECO:0000256" key="6">
    <source>
        <dbReference type="ARBA" id="ARBA00023274"/>
    </source>
</evidence>
<proteinExistence type="inferred from homology"/>
<keyword evidence="10" id="KW-1185">Reference proteome</keyword>
<evidence type="ECO:0000256" key="8">
    <source>
        <dbReference type="ARBA" id="ARBA00035440"/>
    </source>
</evidence>
<gene>
    <name evidence="9" type="ORF">CEUTPL_LOCUS13385</name>
</gene>
<dbReference type="Gene3D" id="3.90.1170.10">
    <property type="entry name" value="Ribosomal protein L10e/L16"/>
    <property type="match status" value="1"/>
</dbReference>
<evidence type="ECO:0000313" key="10">
    <source>
        <dbReference type="Proteomes" id="UP001152799"/>
    </source>
</evidence>
<reference evidence="9" key="1">
    <citation type="submission" date="2022-01" db="EMBL/GenBank/DDBJ databases">
        <authorList>
            <person name="King R."/>
        </authorList>
    </citation>
    <scope>NUCLEOTIDE SEQUENCE</scope>
</reference>
<dbReference type="CDD" id="cd01433">
    <property type="entry name" value="Ribosomal_L16_L10e"/>
    <property type="match status" value="1"/>
</dbReference>
<keyword evidence="3" id="KW-0809">Transit peptide</keyword>
<dbReference type="InterPro" id="IPR047873">
    <property type="entry name" value="Ribosomal_uL16"/>
</dbReference>
<dbReference type="InterPro" id="IPR036920">
    <property type="entry name" value="Ribosomal_uL16_sf"/>
</dbReference>
<protein>
    <recommendedName>
        <fullName evidence="7">Large ribosomal subunit protein uL16m</fullName>
    </recommendedName>
    <alternativeName>
        <fullName evidence="8">39S ribosomal protein L16, mitochondrial</fullName>
    </alternativeName>
</protein>
<keyword evidence="4" id="KW-0689">Ribosomal protein</keyword>
<dbReference type="GO" id="GO:0003735">
    <property type="term" value="F:structural constituent of ribosome"/>
    <property type="evidence" value="ECO:0007669"/>
    <property type="project" value="InterPro"/>
</dbReference>
<dbReference type="GO" id="GO:0019843">
    <property type="term" value="F:rRNA binding"/>
    <property type="evidence" value="ECO:0007669"/>
    <property type="project" value="InterPro"/>
</dbReference>
<dbReference type="Proteomes" id="UP001152799">
    <property type="component" value="Chromosome 8"/>
</dbReference>
<sequence>MNTTKLLTFRAPAVSLVQICGFKNFKAPPNYDHIQLPERPKLRFIDKLPNLPPSIRPPKMQKRLRYMRGPEDVHNFLMHQQFGIIALGGGRLKWGHFEMMRLTIGRKMDTSRMFASWRIDSPWQPVTKRGQGQRLGGGKGAIDHYVTPIKAGRVIVEIGGKCEFKEVEEFLTDIANKLPFKAMAVSQKMMEKMREDEKWREENNQNPYTMKYLIQNNMGGCQRWVSPWDLKYFCKYV</sequence>
<dbReference type="InterPro" id="IPR016180">
    <property type="entry name" value="Ribosomal_uL16_dom"/>
</dbReference>
<dbReference type="FunFam" id="3.90.1170.10:FF:000005">
    <property type="entry name" value="39S ribosomal protein L16, mitochondrial"/>
    <property type="match status" value="1"/>
</dbReference>
<dbReference type="OrthoDB" id="268521at2759"/>
<keyword evidence="6" id="KW-0687">Ribonucleoprotein</keyword>
<dbReference type="GO" id="GO:0032543">
    <property type="term" value="P:mitochondrial translation"/>
    <property type="evidence" value="ECO:0007669"/>
    <property type="project" value="TreeGrafter"/>
</dbReference>
<evidence type="ECO:0000256" key="5">
    <source>
        <dbReference type="ARBA" id="ARBA00023128"/>
    </source>
</evidence>
<dbReference type="GO" id="GO:0005743">
    <property type="term" value="C:mitochondrial inner membrane"/>
    <property type="evidence" value="ECO:0007669"/>
    <property type="project" value="UniProtKB-ARBA"/>
</dbReference>
<name>A0A9N9N1E9_9CUCU</name>
<keyword evidence="5" id="KW-0496">Mitochondrion</keyword>
<evidence type="ECO:0000256" key="4">
    <source>
        <dbReference type="ARBA" id="ARBA00022980"/>
    </source>
</evidence>
<organism evidence="9 10">
    <name type="scientific">Ceutorhynchus assimilis</name>
    <name type="common">cabbage seed weevil</name>
    <dbReference type="NCBI Taxonomy" id="467358"/>
    <lineage>
        <taxon>Eukaryota</taxon>
        <taxon>Metazoa</taxon>
        <taxon>Ecdysozoa</taxon>
        <taxon>Arthropoda</taxon>
        <taxon>Hexapoda</taxon>
        <taxon>Insecta</taxon>
        <taxon>Pterygota</taxon>
        <taxon>Neoptera</taxon>
        <taxon>Endopterygota</taxon>
        <taxon>Coleoptera</taxon>
        <taxon>Polyphaga</taxon>
        <taxon>Cucujiformia</taxon>
        <taxon>Curculionidae</taxon>
        <taxon>Ceutorhynchinae</taxon>
        <taxon>Ceutorhynchus</taxon>
    </lineage>
</organism>
<evidence type="ECO:0000313" key="9">
    <source>
        <dbReference type="EMBL" id="CAG9772984.1"/>
    </source>
</evidence>